<sequence length="180" mass="19797">MAQMLNEEMIAELVKEVLKGMSSSGGEGKAPTPKESTGQKGSLSVKDYPLGSKKPDTIKSPRGNAFSELTLDAVLQGKATFEDFRIAPEALLMQAEIAESAGRRQVASNLRRAAELTKVPDDRVLEIYNALRPHRSTKEELMAIADELENKYNATACATFVREAVSVYERRKLLRGDIPE</sequence>
<evidence type="ECO:0000313" key="2">
    <source>
        <dbReference type="EMBL" id="SDY00785.1"/>
    </source>
</evidence>
<feature type="region of interest" description="Disordered" evidence="1">
    <location>
        <begin position="21"/>
        <end position="61"/>
    </location>
</feature>
<keyword evidence="3" id="KW-1185">Reference proteome</keyword>
<organism evidence="2 3">
    <name type="scientific">Acetomicrobium thermoterrenum DSM 13490</name>
    <dbReference type="NCBI Taxonomy" id="1120987"/>
    <lineage>
        <taxon>Bacteria</taxon>
        <taxon>Thermotogati</taxon>
        <taxon>Synergistota</taxon>
        <taxon>Synergistia</taxon>
        <taxon>Synergistales</taxon>
        <taxon>Acetomicrobiaceae</taxon>
        <taxon>Acetomicrobium</taxon>
    </lineage>
</organism>
<evidence type="ECO:0000256" key="1">
    <source>
        <dbReference type="SAM" id="MobiDB-lite"/>
    </source>
</evidence>
<evidence type="ECO:0000313" key="3">
    <source>
        <dbReference type="Proteomes" id="UP000199266"/>
    </source>
</evidence>
<gene>
    <name evidence="2" type="ORF">SAMN03080603_01451</name>
</gene>
<dbReference type="SUPFAM" id="SSF47148">
    <property type="entry name" value="Diol dehydratase, gamma subunit"/>
    <property type="match status" value="1"/>
</dbReference>
<name>A0A1H3GCK8_9BACT</name>
<dbReference type="InterPro" id="IPR003207">
    <property type="entry name" value="Ppandiol/glycerol_DeHydtase_su"/>
</dbReference>
<dbReference type="NCBIfam" id="NF011972">
    <property type="entry name" value="PRK15443.1-3"/>
    <property type="match status" value="1"/>
</dbReference>
<dbReference type="EMBL" id="FNPD01000008">
    <property type="protein sequence ID" value="SDY00785.1"/>
    <property type="molecule type" value="Genomic_DNA"/>
</dbReference>
<dbReference type="Proteomes" id="UP000199266">
    <property type="component" value="Unassembled WGS sequence"/>
</dbReference>
<dbReference type="Pfam" id="PF02287">
    <property type="entry name" value="Dehydratase_SU"/>
    <property type="match status" value="1"/>
</dbReference>
<dbReference type="PIRSF" id="PIRSF018505">
    <property type="entry name" value="Prpndl_dhdrts_sm"/>
    <property type="match status" value="1"/>
</dbReference>
<dbReference type="InterPro" id="IPR036091">
    <property type="entry name" value="Prodiol/glycerol_DeHase__sf_su"/>
</dbReference>
<reference evidence="3" key="1">
    <citation type="submission" date="2016-10" db="EMBL/GenBank/DDBJ databases">
        <authorList>
            <person name="Varghese N."/>
            <person name="Submissions S."/>
        </authorList>
    </citation>
    <scope>NUCLEOTIDE SEQUENCE [LARGE SCALE GENOMIC DNA]</scope>
    <source>
        <strain evidence="3">DSM 13490</strain>
    </source>
</reference>
<protein>
    <submittedName>
        <fullName evidence="2">Propanediol dehydratase small subunit</fullName>
    </submittedName>
</protein>
<accession>A0A1H3GCK8</accession>
<proteinExistence type="predicted"/>
<dbReference type="Gene3D" id="1.10.1510.20">
    <property type="entry name" value="Propanediol/glycerol dehydratase, small subunit"/>
    <property type="match status" value="1"/>
</dbReference>
<dbReference type="AlphaFoldDB" id="A0A1H3GCK8"/>